<accession>A0A915YBW9</accession>
<protein>
    <submittedName>
        <fullName evidence="1">Uncharacterized protein</fullName>
    </submittedName>
</protein>
<gene>
    <name evidence="1" type="ORF">AsAng_0009600</name>
</gene>
<evidence type="ECO:0000313" key="1">
    <source>
        <dbReference type="EMBL" id="BDS10252.1"/>
    </source>
</evidence>
<dbReference type="EMBL" id="AP026867">
    <property type="protein sequence ID" value="BDS10252.1"/>
    <property type="molecule type" value="Genomic_DNA"/>
</dbReference>
<proteinExistence type="predicted"/>
<reference evidence="1" key="1">
    <citation type="submission" date="2022-09" db="EMBL/GenBank/DDBJ databases">
        <title>Aureispira anguillicida sp. nov., isolated from Leptocephalus of Japanese eel Anguilla japonica.</title>
        <authorList>
            <person name="Yuasa K."/>
            <person name="Mekata T."/>
            <person name="Ikunari K."/>
        </authorList>
    </citation>
    <scope>NUCLEOTIDE SEQUENCE</scope>
    <source>
        <strain evidence="1">EL160426</strain>
    </source>
</reference>
<dbReference type="Proteomes" id="UP001060919">
    <property type="component" value="Chromosome"/>
</dbReference>
<dbReference type="AlphaFoldDB" id="A0A915YBW9"/>
<evidence type="ECO:0000313" key="2">
    <source>
        <dbReference type="Proteomes" id="UP001060919"/>
    </source>
</evidence>
<dbReference type="KEGG" id="aup:AsAng_0009600"/>
<keyword evidence="2" id="KW-1185">Reference proteome</keyword>
<organism evidence="1 2">
    <name type="scientific">Aureispira anguillae</name>
    <dbReference type="NCBI Taxonomy" id="2864201"/>
    <lineage>
        <taxon>Bacteria</taxon>
        <taxon>Pseudomonadati</taxon>
        <taxon>Bacteroidota</taxon>
        <taxon>Saprospiria</taxon>
        <taxon>Saprospirales</taxon>
        <taxon>Saprospiraceae</taxon>
        <taxon>Aureispira</taxon>
    </lineage>
</organism>
<sequence>MRAILISFFLLNLDRFFLPKKDVFLPKKLLSTNLIDKIPYTDKQKGKVRQDCPTPNIEQFAEPTSTAQIKNKREINAIVKISLI</sequence>
<name>A0A915YBW9_9BACT</name>